<feature type="binding site" evidence="15">
    <location>
        <position position="472"/>
    </location>
    <ligand>
        <name>Mg(2+)</name>
        <dbReference type="ChEBI" id="CHEBI:18420"/>
        <note>shared with alpha subunit</note>
    </ligand>
</feature>
<dbReference type="STRING" id="46224.B4102_1606"/>
<dbReference type="PATRIC" id="fig|46224.3.peg.665"/>
<dbReference type="InterPro" id="IPR020825">
    <property type="entry name" value="Phe-tRNA_synthase-like_B3/B4"/>
</dbReference>
<keyword evidence="12 15" id="KW-0648">Protein biosynthesis</keyword>
<evidence type="ECO:0000256" key="15">
    <source>
        <dbReference type="HAMAP-Rule" id="MF_00283"/>
    </source>
</evidence>
<dbReference type="Gene3D" id="3.50.40.10">
    <property type="entry name" value="Phenylalanyl-trna Synthetase, Chain B, domain 3"/>
    <property type="match status" value="1"/>
</dbReference>
<dbReference type="SUPFAM" id="SSF56037">
    <property type="entry name" value="PheT/TilS domain"/>
    <property type="match status" value="1"/>
</dbReference>
<dbReference type="HAMAP" id="MF_00283">
    <property type="entry name" value="Phe_tRNA_synth_beta1"/>
    <property type="match status" value="1"/>
</dbReference>
<evidence type="ECO:0000256" key="4">
    <source>
        <dbReference type="ARBA" id="ARBA00022490"/>
    </source>
</evidence>
<evidence type="ECO:0000256" key="5">
    <source>
        <dbReference type="ARBA" id="ARBA00022555"/>
    </source>
</evidence>
<comment type="caution">
    <text evidence="20">The sequence shown here is derived from an EMBL/GenBank/DDBJ whole genome shotgun (WGS) entry which is preliminary data.</text>
</comment>
<accession>A0A150LEP4</accession>
<dbReference type="SUPFAM" id="SSF55681">
    <property type="entry name" value="Class II aaRS and biotin synthetases"/>
    <property type="match status" value="1"/>
</dbReference>
<dbReference type="Pfam" id="PF01588">
    <property type="entry name" value="tRNA_bind"/>
    <property type="match status" value="1"/>
</dbReference>
<dbReference type="InterPro" id="IPR009061">
    <property type="entry name" value="DNA-bd_dom_put_sf"/>
</dbReference>
<name>A0A150LEP4_9BACI</name>
<dbReference type="InterPro" id="IPR036690">
    <property type="entry name" value="Fdx_antiC-bd_sf"/>
</dbReference>
<dbReference type="SUPFAM" id="SSF54991">
    <property type="entry name" value="Anticodon-binding domain of PheRS"/>
    <property type="match status" value="1"/>
</dbReference>
<dbReference type="InterPro" id="IPR005146">
    <property type="entry name" value="B3/B4_tRNA-bd"/>
</dbReference>
<dbReference type="PROSITE" id="PS51483">
    <property type="entry name" value="B5"/>
    <property type="match status" value="1"/>
</dbReference>
<dbReference type="Pfam" id="PF03484">
    <property type="entry name" value="B5"/>
    <property type="match status" value="1"/>
</dbReference>
<feature type="domain" description="TRNA-binding" evidence="17">
    <location>
        <begin position="40"/>
        <end position="155"/>
    </location>
</feature>
<dbReference type="AlphaFoldDB" id="A0A150LEP4"/>
<dbReference type="SUPFAM" id="SSF50249">
    <property type="entry name" value="Nucleic acid-binding proteins"/>
    <property type="match status" value="1"/>
</dbReference>
<dbReference type="InterPro" id="IPR004532">
    <property type="entry name" value="Phe-tRNA-ligase_IIc_bsu_bact"/>
</dbReference>
<dbReference type="InterPro" id="IPR005121">
    <property type="entry name" value="Fdx_antiC-bd"/>
</dbReference>
<evidence type="ECO:0000259" key="17">
    <source>
        <dbReference type="PROSITE" id="PS50886"/>
    </source>
</evidence>
<dbReference type="FunFam" id="3.30.930.10:FF:000022">
    <property type="entry name" value="Phenylalanine--tRNA ligase beta subunit"/>
    <property type="match status" value="1"/>
</dbReference>
<dbReference type="Gene3D" id="3.30.70.380">
    <property type="entry name" value="Ferrodoxin-fold anticodon-binding domain"/>
    <property type="match status" value="1"/>
</dbReference>
<dbReference type="Pfam" id="PF17759">
    <property type="entry name" value="tRNA_synthFbeta"/>
    <property type="match status" value="1"/>
</dbReference>
<evidence type="ECO:0000313" key="21">
    <source>
        <dbReference type="Proteomes" id="UP000075666"/>
    </source>
</evidence>
<keyword evidence="11 16" id="KW-0694">RNA-binding</keyword>
<dbReference type="Pfam" id="PF03483">
    <property type="entry name" value="B3_4"/>
    <property type="match status" value="1"/>
</dbReference>
<comment type="cofactor">
    <cofactor evidence="15">
        <name>Mg(2+)</name>
        <dbReference type="ChEBI" id="CHEBI:18420"/>
    </cofactor>
    <text evidence="15">Binds 2 magnesium ions per tetramer.</text>
</comment>
<reference evidence="20 21" key="1">
    <citation type="submission" date="2016-01" db="EMBL/GenBank/DDBJ databases">
        <title>Genome Sequences of Twelve Sporeforming Bacillus Species Isolated from Foods.</title>
        <authorList>
            <person name="Berendsen E.M."/>
            <person name="Wells-Bennik M.H."/>
            <person name="Krawcyk A.O."/>
            <person name="De Jong A."/>
            <person name="Holsappel S."/>
            <person name="Eijlander R.T."/>
            <person name="Kuipers O.P."/>
        </authorList>
    </citation>
    <scope>NUCLEOTIDE SEQUENCE [LARGE SCALE GENOMIC DNA]</scope>
    <source>
        <strain evidence="20 21">B4102</strain>
    </source>
</reference>
<dbReference type="CDD" id="cd00769">
    <property type="entry name" value="PheRS_beta_core"/>
    <property type="match status" value="1"/>
</dbReference>
<dbReference type="GO" id="GO:0004826">
    <property type="term" value="F:phenylalanine-tRNA ligase activity"/>
    <property type="evidence" value="ECO:0007669"/>
    <property type="project" value="UniProtKB-UniRule"/>
</dbReference>
<dbReference type="FunFam" id="3.50.40.10:FF:000001">
    <property type="entry name" value="Phenylalanine--tRNA ligase beta subunit"/>
    <property type="match status" value="1"/>
</dbReference>
<dbReference type="NCBIfam" id="TIGR00472">
    <property type="entry name" value="pheT_bact"/>
    <property type="match status" value="1"/>
</dbReference>
<dbReference type="SMART" id="SM00896">
    <property type="entry name" value="FDX-ACB"/>
    <property type="match status" value="1"/>
</dbReference>
<sequence>MLVSYKWLNEYVDLNGLSAEELAEKITRSGIEVESVEHKAASIKGVVVGHVLECEKHPNADKLNKCLVDLGDEAPVQIICGAKNVAKGQKVAVATVGAVLPGNFKIKKSKLRGEESNGMICSLQELGIEGKLIPKDFAEGIFVFPNDVEVGSDALALLNLDDKILELGLTPNRSDCLSMLGVAYEVAAILGTEVKLPAIEKATDSEAASDYISIKVDAPEENPLYVAKIIKNVKIGPSPLWVQTRLMSAGIRPHNNVVDITNYILLEYGQPLHAFDYNKLGSKEIVVRLAHEGEKITTLDDTERTLKASHLVITNGKDPIAMAGVMGGANSEVSDSTTTVLLESAYFNGQTVRNASKDHGLRSEASARFEKGVDPNRIHDAAERAAELMEKYASGDVLSGVVEVNTLRVEPAVIEITLSKINQTLGTTITSNEVLEIFNRLQFDVKLDDEIFTITIPTRRGDITIQEDLIEEVARLYGYDNLPTTLPSGETTPGGLTENQRKRRAAKRFLEGAGLNQAITYSLTSEEKSKNYAIEKRDPIRLAMPMSEERSHLRLSILPGLLDVVSYNLARKNDSVSIYEIGSVFLKTTDHDQDHDLDHEQPDEYEHLAGAITGLWHSQLWQGEKKAVDFYVAKGVVEGLFEKLGVSQHISYQTAQIDGMHPGRTAEIVLDNEVIGFIGQIHPQVQKELDLKETYVFELMTKPVFEFNVKPLQYMSIPRFPSITRDIALVVDSTVNAGTLKDIIETAGGSLLKEVSIFDLYEGEHMEQGKKSIAFSLKYFDPDRTLTDEEVVKAHEKVLKAVKEQTGAELRG</sequence>
<dbReference type="GO" id="GO:0006432">
    <property type="term" value="P:phenylalanyl-tRNA aminoacylation"/>
    <property type="evidence" value="ECO:0007669"/>
    <property type="project" value="UniProtKB-UniRule"/>
</dbReference>
<feature type="binding site" evidence="15">
    <location>
        <position position="462"/>
    </location>
    <ligand>
        <name>Mg(2+)</name>
        <dbReference type="ChEBI" id="CHEBI:18420"/>
        <note>shared with alpha subunit</note>
    </ligand>
</feature>
<dbReference type="CDD" id="cd02796">
    <property type="entry name" value="tRNA_bind_bactPheRS"/>
    <property type="match status" value="1"/>
</dbReference>
<dbReference type="SUPFAM" id="SSF46955">
    <property type="entry name" value="Putative DNA-binding domain"/>
    <property type="match status" value="1"/>
</dbReference>
<dbReference type="FunFam" id="3.30.56.10:FF:000002">
    <property type="entry name" value="Phenylalanine--tRNA ligase beta subunit"/>
    <property type="match status" value="1"/>
</dbReference>
<keyword evidence="8 15" id="KW-0547">Nucleotide-binding</keyword>
<dbReference type="NCBIfam" id="NF045760">
    <property type="entry name" value="YtpR"/>
    <property type="match status" value="1"/>
</dbReference>
<keyword evidence="5 16" id="KW-0820">tRNA-binding</keyword>
<comment type="similarity">
    <text evidence="2 15">Belongs to the phenylalanyl-tRNA synthetase beta subunit family. Type 1 subfamily.</text>
</comment>
<dbReference type="RefSeq" id="WP_066227043.1">
    <property type="nucleotide sequence ID" value="NZ_JBHJSX010000001.1"/>
</dbReference>
<evidence type="ECO:0000256" key="10">
    <source>
        <dbReference type="ARBA" id="ARBA00022842"/>
    </source>
</evidence>
<dbReference type="InterPro" id="IPR041616">
    <property type="entry name" value="PheRS_beta_core"/>
</dbReference>
<dbReference type="InterPro" id="IPR012340">
    <property type="entry name" value="NA-bd_OB-fold"/>
</dbReference>
<comment type="subunit">
    <text evidence="3 15">Tetramer of two alpha and two beta subunits.</text>
</comment>
<proteinExistence type="inferred from homology"/>
<evidence type="ECO:0000256" key="3">
    <source>
        <dbReference type="ARBA" id="ARBA00011209"/>
    </source>
</evidence>
<dbReference type="FunFam" id="2.40.50.140:FF:000045">
    <property type="entry name" value="Phenylalanine--tRNA ligase beta subunit"/>
    <property type="match status" value="1"/>
</dbReference>
<dbReference type="Proteomes" id="UP000075666">
    <property type="component" value="Unassembled WGS sequence"/>
</dbReference>
<keyword evidence="4 15" id="KW-0963">Cytoplasm</keyword>
<dbReference type="Gene3D" id="3.30.56.10">
    <property type="match status" value="2"/>
</dbReference>
<feature type="binding site" evidence="15">
    <location>
        <position position="471"/>
    </location>
    <ligand>
        <name>Mg(2+)</name>
        <dbReference type="ChEBI" id="CHEBI:18420"/>
        <note>shared with alpha subunit</note>
    </ligand>
</feature>
<evidence type="ECO:0000256" key="7">
    <source>
        <dbReference type="ARBA" id="ARBA00022723"/>
    </source>
</evidence>
<keyword evidence="10 15" id="KW-0460">Magnesium</keyword>
<evidence type="ECO:0000313" key="20">
    <source>
        <dbReference type="EMBL" id="KYD10821.1"/>
    </source>
</evidence>
<dbReference type="GO" id="GO:0140096">
    <property type="term" value="F:catalytic activity, acting on a protein"/>
    <property type="evidence" value="ECO:0007669"/>
    <property type="project" value="UniProtKB-ARBA"/>
</dbReference>
<evidence type="ECO:0000256" key="9">
    <source>
        <dbReference type="ARBA" id="ARBA00022840"/>
    </source>
</evidence>
<dbReference type="EC" id="6.1.1.20" evidence="15"/>
<dbReference type="SMART" id="SM00874">
    <property type="entry name" value="B5"/>
    <property type="match status" value="1"/>
</dbReference>
<dbReference type="FunFam" id="3.30.70.380:FF:000001">
    <property type="entry name" value="Phenylalanine--tRNA ligase beta subunit"/>
    <property type="match status" value="1"/>
</dbReference>
<feature type="domain" description="FDX-ACB" evidence="18">
    <location>
        <begin position="718"/>
        <end position="811"/>
    </location>
</feature>
<dbReference type="InterPro" id="IPR033714">
    <property type="entry name" value="tRNA_bind_bactPheRS"/>
</dbReference>
<evidence type="ECO:0000256" key="8">
    <source>
        <dbReference type="ARBA" id="ARBA00022741"/>
    </source>
</evidence>
<dbReference type="InterPro" id="IPR002547">
    <property type="entry name" value="tRNA-bd_dom"/>
</dbReference>
<dbReference type="PANTHER" id="PTHR10947:SF0">
    <property type="entry name" value="PHENYLALANINE--TRNA LIGASE BETA SUBUNIT"/>
    <property type="match status" value="1"/>
</dbReference>
<comment type="catalytic activity">
    <reaction evidence="14 15">
        <text>tRNA(Phe) + L-phenylalanine + ATP = L-phenylalanyl-tRNA(Phe) + AMP + diphosphate + H(+)</text>
        <dbReference type="Rhea" id="RHEA:19413"/>
        <dbReference type="Rhea" id="RHEA-COMP:9668"/>
        <dbReference type="Rhea" id="RHEA-COMP:9699"/>
        <dbReference type="ChEBI" id="CHEBI:15378"/>
        <dbReference type="ChEBI" id="CHEBI:30616"/>
        <dbReference type="ChEBI" id="CHEBI:33019"/>
        <dbReference type="ChEBI" id="CHEBI:58095"/>
        <dbReference type="ChEBI" id="CHEBI:78442"/>
        <dbReference type="ChEBI" id="CHEBI:78531"/>
        <dbReference type="ChEBI" id="CHEBI:456215"/>
        <dbReference type="EC" id="6.1.1.20"/>
    </reaction>
</comment>
<evidence type="ECO:0000256" key="2">
    <source>
        <dbReference type="ARBA" id="ARBA00008653"/>
    </source>
</evidence>
<keyword evidence="9 15" id="KW-0067">ATP-binding</keyword>
<keyword evidence="6 15" id="KW-0436">Ligase</keyword>
<evidence type="ECO:0000259" key="18">
    <source>
        <dbReference type="PROSITE" id="PS51447"/>
    </source>
</evidence>
<evidence type="ECO:0000256" key="11">
    <source>
        <dbReference type="ARBA" id="ARBA00022884"/>
    </source>
</evidence>
<dbReference type="PANTHER" id="PTHR10947">
    <property type="entry name" value="PHENYLALANYL-TRNA SYNTHETASE BETA CHAIN AND LEUCINE-RICH REPEAT-CONTAINING PROTEIN 47"/>
    <property type="match status" value="1"/>
</dbReference>
<dbReference type="EMBL" id="LQYN01000011">
    <property type="protein sequence ID" value="KYD10821.1"/>
    <property type="molecule type" value="Genomic_DNA"/>
</dbReference>
<evidence type="ECO:0000259" key="19">
    <source>
        <dbReference type="PROSITE" id="PS51483"/>
    </source>
</evidence>
<dbReference type="PROSITE" id="PS50886">
    <property type="entry name" value="TRBD"/>
    <property type="match status" value="1"/>
</dbReference>
<dbReference type="GO" id="GO:0000287">
    <property type="term" value="F:magnesium ion binding"/>
    <property type="evidence" value="ECO:0007669"/>
    <property type="project" value="UniProtKB-UniRule"/>
</dbReference>
<dbReference type="InterPro" id="IPR005147">
    <property type="entry name" value="tRNA_synthase_B5-dom"/>
</dbReference>
<evidence type="ECO:0000256" key="1">
    <source>
        <dbReference type="ARBA" id="ARBA00004496"/>
    </source>
</evidence>
<dbReference type="GO" id="GO:0009328">
    <property type="term" value="C:phenylalanine-tRNA ligase complex"/>
    <property type="evidence" value="ECO:0007669"/>
    <property type="project" value="TreeGrafter"/>
</dbReference>
<keyword evidence="13 15" id="KW-0030">Aminoacyl-tRNA synthetase</keyword>
<keyword evidence="21" id="KW-1185">Reference proteome</keyword>
<feature type="binding site" evidence="15">
    <location>
        <position position="468"/>
    </location>
    <ligand>
        <name>Mg(2+)</name>
        <dbReference type="ChEBI" id="CHEBI:18420"/>
        <note>shared with alpha subunit</note>
    </ligand>
</feature>
<dbReference type="InterPro" id="IPR045864">
    <property type="entry name" value="aa-tRNA-synth_II/BPL/LPL"/>
</dbReference>
<keyword evidence="7 15" id="KW-0479">Metal-binding</keyword>
<evidence type="ECO:0000256" key="6">
    <source>
        <dbReference type="ARBA" id="ARBA00022598"/>
    </source>
</evidence>
<organism evidence="20 21">
    <name type="scientific">Heyndrickxia sporothermodurans</name>
    <dbReference type="NCBI Taxonomy" id="46224"/>
    <lineage>
        <taxon>Bacteria</taxon>
        <taxon>Bacillati</taxon>
        <taxon>Bacillota</taxon>
        <taxon>Bacilli</taxon>
        <taxon>Bacillales</taxon>
        <taxon>Bacillaceae</taxon>
        <taxon>Heyndrickxia</taxon>
    </lineage>
</organism>
<evidence type="ECO:0000256" key="13">
    <source>
        <dbReference type="ARBA" id="ARBA00023146"/>
    </source>
</evidence>
<comment type="subcellular location">
    <subcellularLocation>
        <location evidence="1 15">Cytoplasm</location>
    </subcellularLocation>
</comment>
<dbReference type="Pfam" id="PF03147">
    <property type="entry name" value="FDX-ACB"/>
    <property type="match status" value="1"/>
</dbReference>
<dbReference type="GO" id="GO:0016740">
    <property type="term" value="F:transferase activity"/>
    <property type="evidence" value="ECO:0007669"/>
    <property type="project" value="UniProtKB-ARBA"/>
</dbReference>
<dbReference type="InterPro" id="IPR045060">
    <property type="entry name" value="Phe-tRNA-ligase_IIc_bsu"/>
</dbReference>
<dbReference type="GO" id="GO:0000049">
    <property type="term" value="F:tRNA binding"/>
    <property type="evidence" value="ECO:0007669"/>
    <property type="project" value="UniProtKB-UniRule"/>
</dbReference>
<protein>
    <recommendedName>
        <fullName evidence="15">Phenylalanine--tRNA ligase beta subunit</fullName>
        <ecNumber evidence="15">6.1.1.20</ecNumber>
    </recommendedName>
    <alternativeName>
        <fullName evidence="15">Phenylalanyl-tRNA synthetase beta subunit</fullName>
        <shortName evidence="15">PheRS</shortName>
    </alternativeName>
</protein>
<dbReference type="PROSITE" id="PS51447">
    <property type="entry name" value="FDX_ACB"/>
    <property type="match status" value="1"/>
</dbReference>
<dbReference type="Gene3D" id="3.30.930.10">
    <property type="entry name" value="Bira Bifunctional Protein, Domain 2"/>
    <property type="match status" value="1"/>
</dbReference>
<evidence type="ECO:0000256" key="14">
    <source>
        <dbReference type="ARBA" id="ARBA00049255"/>
    </source>
</evidence>
<feature type="domain" description="B5" evidence="19">
    <location>
        <begin position="409"/>
        <end position="484"/>
    </location>
</feature>
<evidence type="ECO:0000256" key="16">
    <source>
        <dbReference type="PROSITE-ProRule" id="PRU00209"/>
    </source>
</evidence>
<evidence type="ECO:0000256" key="12">
    <source>
        <dbReference type="ARBA" id="ARBA00022917"/>
    </source>
</evidence>
<gene>
    <name evidence="15" type="primary">pheT</name>
    <name evidence="20" type="ORF">B4102_1606</name>
</gene>
<dbReference type="GO" id="GO:0005524">
    <property type="term" value="F:ATP binding"/>
    <property type="evidence" value="ECO:0007669"/>
    <property type="project" value="UniProtKB-UniRule"/>
</dbReference>
<dbReference type="SMART" id="SM00873">
    <property type="entry name" value="B3_4"/>
    <property type="match status" value="1"/>
</dbReference>
<dbReference type="Gene3D" id="2.40.50.140">
    <property type="entry name" value="Nucleic acid-binding proteins"/>
    <property type="match status" value="1"/>
</dbReference>
<dbReference type="OrthoDB" id="9805455at2"/>